<dbReference type="EMBL" id="JAHWGI010000949">
    <property type="protein sequence ID" value="KAK3918508.1"/>
    <property type="molecule type" value="Genomic_DNA"/>
</dbReference>
<dbReference type="Proteomes" id="UP001219518">
    <property type="component" value="Unassembled WGS sequence"/>
</dbReference>
<name>A0AAE1HC12_9NEOP</name>
<dbReference type="AlphaFoldDB" id="A0AAE1HC12"/>
<feature type="region of interest" description="Disordered" evidence="1">
    <location>
        <begin position="31"/>
        <end position="51"/>
    </location>
</feature>
<proteinExistence type="predicted"/>
<organism evidence="2 3">
    <name type="scientific">Frankliniella fusca</name>
    <dbReference type="NCBI Taxonomy" id="407009"/>
    <lineage>
        <taxon>Eukaryota</taxon>
        <taxon>Metazoa</taxon>
        <taxon>Ecdysozoa</taxon>
        <taxon>Arthropoda</taxon>
        <taxon>Hexapoda</taxon>
        <taxon>Insecta</taxon>
        <taxon>Pterygota</taxon>
        <taxon>Neoptera</taxon>
        <taxon>Paraneoptera</taxon>
        <taxon>Thysanoptera</taxon>
        <taxon>Terebrantia</taxon>
        <taxon>Thripoidea</taxon>
        <taxon>Thripidae</taxon>
        <taxon>Frankliniella</taxon>
    </lineage>
</organism>
<comment type="caution">
    <text evidence="2">The sequence shown here is derived from an EMBL/GenBank/DDBJ whole genome shotgun (WGS) entry which is preliminary data.</text>
</comment>
<feature type="compositionally biased region" description="Acidic residues" evidence="1">
    <location>
        <begin position="140"/>
        <end position="150"/>
    </location>
</feature>
<sequence>MEPPSQWTLNRRKRKAVALHQQEQALQQLLQEPADEQAGPNEPGGVGVGLYLGPEAEQQADLKQQADLSFNEAEQAGSVEADDFNLLHQAVAHADINEIISSDEDLCAEDLVCDFFEENLEDRIVQPEDDPDDPGYALNDSDDEQDEDEDQSHFSFDDEALNTQVNQGRACTRRELLLLNLAVASKHNATYEMLIDMLKSCNAGYGRPGLMPTSKKALRKLLMRADSGINKHAYCPKSNCKKYLGKLQDLERNGLPIHCDCGQIIPINKLNWFVSISLKKQLENFLTTPGILGLLNYRNTRERFNENGIEDIFDGELYQEFIQQGLLSDDTNNFSFVFNTDGFSLYKNRSLSIWALLIRLNELPPGLRQRHLFLAGIWCDKGKPNMNAFLRPFVKQVNRLSTEGVQWRPDNGEEITSKFYPIACCVDLQARCMVMNMMQYNGQFGCFLCTHYGIHLGGSRKYPILPYANIPNAQDRSDVSIRAAMQRNEFFEGQLGPSVVMLLRHFDLARGNGIDDLHAYYEGVADFLFENVIAVLYDTEEAFNIIDLRMKSTRSPIQISRKWTSIRKRATFKGSQWGTFIRYFASVCLHENNLDDDYVELVSFLSYALFVLSRDSITPDELNRAEEYIGLFLQRFQASFGAINMRPNVHLLSHAVNSVRSHGPTWTISCFNFESWNAKLGKNITSPKGVFDQMVDRHFLKILLHESLHRHDISDHIREELQTILFSSPRKEAEEIEEAVMVLGIGTRRRTSEEEQRLLLEREIAFQSIIEYDRLLVRGVEYRNKDYHNDTLSDNSCALTWEDKIVTINKIIVVLNLGQQTCVLLVNEHEVDHPLTYAHHVYHLIEEKELSVLKPKLLRVPAIKMSALEETYAVPMANTREID</sequence>
<evidence type="ECO:0000256" key="1">
    <source>
        <dbReference type="SAM" id="MobiDB-lite"/>
    </source>
</evidence>
<keyword evidence="3" id="KW-1185">Reference proteome</keyword>
<accession>A0AAE1HC12</accession>
<evidence type="ECO:0000313" key="2">
    <source>
        <dbReference type="EMBL" id="KAK3918508.1"/>
    </source>
</evidence>
<evidence type="ECO:0000313" key="3">
    <source>
        <dbReference type="Proteomes" id="UP001219518"/>
    </source>
</evidence>
<dbReference type="PANTHER" id="PTHR46579">
    <property type="entry name" value="F5/8 TYPE C DOMAIN-CONTAINING PROTEIN-RELATED"/>
    <property type="match status" value="1"/>
</dbReference>
<reference evidence="2" key="2">
    <citation type="journal article" date="2023" name="BMC Genomics">
        <title>Pest status, molecular evolution, and epigenetic factors derived from the genome assembly of Frankliniella fusca, a thysanopteran phytovirus vector.</title>
        <authorList>
            <person name="Catto M.A."/>
            <person name="Labadie P.E."/>
            <person name="Jacobson A.L."/>
            <person name="Kennedy G.G."/>
            <person name="Srinivasan R."/>
            <person name="Hunt B.G."/>
        </authorList>
    </citation>
    <scope>NUCLEOTIDE SEQUENCE</scope>
    <source>
        <strain evidence="2">PL_HMW_Pooled</strain>
    </source>
</reference>
<dbReference type="PANTHER" id="PTHR46579:SF1">
    <property type="entry name" value="F5_8 TYPE C DOMAIN-CONTAINING PROTEIN"/>
    <property type="match status" value="1"/>
</dbReference>
<reference evidence="2" key="1">
    <citation type="submission" date="2021-07" db="EMBL/GenBank/DDBJ databases">
        <authorList>
            <person name="Catto M.A."/>
            <person name="Jacobson A."/>
            <person name="Kennedy G."/>
            <person name="Labadie P."/>
            <person name="Hunt B.G."/>
            <person name="Srinivasan R."/>
        </authorList>
    </citation>
    <scope>NUCLEOTIDE SEQUENCE</scope>
    <source>
        <strain evidence="2">PL_HMW_Pooled</strain>
        <tissue evidence="2">Head</tissue>
    </source>
</reference>
<feature type="region of interest" description="Disordered" evidence="1">
    <location>
        <begin position="122"/>
        <end position="155"/>
    </location>
</feature>
<gene>
    <name evidence="2" type="ORF">KUF71_007761</name>
</gene>
<protein>
    <submittedName>
        <fullName evidence="2">High glucose sensor RGT2</fullName>
    </submittedName>
</protein>